<dbReference type="AlphaFoldDB" id="A0A5J5J6G7"/>
<reference evidence="3" key="1">
    <citation type="submission" date="2019-09" db="EMBL/GenBank/DDBJ databases">
        <title>Mumia zhuanghuii sp. nov. isolated from the intestinal contents of plateau pika (Ochotona curzoniae) in the Qinghai-Tibet plateau of China.</title>
        <authorList>
            <person name="Tian Z."/>
        </authorList>
    </citation>
    <scope>NUCLEOTIDE SEQUENCE [LARGE SCALE GENOMIC DNA]</scope>
    <source>
        <strain evidence="3">JCM 30598</strain>
    </source>
</reference>
<keyword evidence="1" id="KW-1133">Transmembrane helix</keyword>
<keyword evidence="1" id="KW-0472">Membrane</keyword>
<accession>A0A5J5J6G7</accession>
<gene>
    <name evidence="2" type="ORF">F6B43_03455</name>
</gene>
<sequence length="151" mass="15796">MLAAKFIVIALLALLVGIIATGTAVLLKHAVLGEHGLSLGEFTAAIEWNLVGVAVNYTLIGLIAAAVTILARTFIVTLVVLVPLVLGLTISLLGVIPALKFLPDLAGIQLLTSYPGIGLLDPIPGGFVMATWTVLFGVASWLIFRRRDTNG</sequence>
<dbReference type="EMBL" id="VYSA01000001">
    <property type="protein sequence ID" value="KAA9110714.1"/>
    <property type="molecule type" value="Genomic_DNA"/>
</dbReference>
<dbReference type="RefSeq" id="WP_150447488.1">
    <property type="nucleotide sequence ID" value="NZ_VYSA01000001.1"/>
</dbReference>
<name>A0A5J5J6G7_9MICO</name>
<keyword evidence="1" id="KW-0812">Transmembrane</keyword>
<evidence type="ECO:0000313" key="2">
    <source>
        <dbReference type="EMBL" id="KAA9110714.1"/>
    </source>
</evidence>
<feature type="transmembrane region" description="Helical" evidence="1">
    <location>
        <begin position="122"/>
        <end position="144"/>
    </location>
</feature>
<dbReference type="Proteomes" id="UP000325827">
    <property type="component" value="Unassembled WGS sequence"/>
</dbReference>
<keyword evidence="3" id="KW-1185">Reference proteome</keyword>
<organism evidence="2 3">
    <name type="scientific">Microbacterium rhizomatis</name>
    <dbReference type="NCBI Taxonomy" id="1631477"/>
    <lineage>
        <taxon>Bacteria</taxon>
        <taxon>Bacillati</taxon>
        <taxon>Actinomycetota</taxon>
        <taxon>Actinomycetes</taxon>
        <taxon>Micrococcales</taxon>
        <taxon>Microbacteriaceae</taxon>
        <taxon>Microbacterium</taxon>
    </lineage>
</organism>
<protein>
    <submittedName>
        <fullName evidence="2">Uncharacterized protein</fullName>
    </submittedName>
</protein>
<evidence type="ECO:0000256" key="1">
    <source>
        <dbReference type="SAM" id="Phobius"/>
    </source>
</evidence>
<evidence type="ECO:0000313" key="3">
    <source>
        <dbReference type="Proteomes" id="UP000325827"/>
    </source>
</evidence>
<proteinExistence type="predicted"/>
<dbReference type="OrthoDB" id="4962947at2"/>
<comment type="caution">
    <text evidence="2">The sequence shown here is derived from an EMBL/GenBank/DDBJ whole genome shotgun (WGS) entry which is preliminary data.</text>
</comment>
<feature type="transmembrane region" description="Helical" evidence="1">
    <location>
        <begin position="78"/>
        <end position="102"/>
    </location>
</feature>
<feature type="transmembrane region" description="Helical" evidence="1">
    <location>
        <begin position="48"/>
        <end position="71"/>
    </location>
</feature>